<dbReference type="CDD" id="cd21078">
    <property type="entry name" value="NTD_ZNT9"/>
    <property type="match status" value="1"/>
</dbReference>
<keyword evidence="7 23" id="KW-0812">Transmembrane</keyword>
<dbReference type="KEGG" id="apln:108740184"/>
<gene>
    <name evidence="26" type="primary">LOC108740184</name>
</gene>
<sequence length="629" mass="70833">MIPKTCIVFTYASKHVVKNWKRCCSCCVSLNNLKKIYVDKCSPELYKTPRISFYRFFKYNSRFCSSVENVDKGDSKENSKENKDKVTECDKIGRIKTLSLNVNEEDKSQKCQSKGIAPKILEVIAPKLASTKKVFEDTGITKKGDKEVIIEKKLENSGNQDVSKKSEGKPAYKRRKPVDLEASSLDRNFMTPIRAMNDFLLKPSDLESLPKTKRRSPYEDEPSFTVYWRKDVEAKALEVWGSKENLQKQMLLRDIKRKQHQQNIFTVKQRLKDYRKELQGTFSATEDSKDYGLMGRSGKVVLTAVAINASNCLFKFIAWLYTGSHSMFSECVHSLADTINQIILVYGIQKSVQTADSEHPYGYSKMKYISSLISGVGIFCVGAGLSMYHGVMGIITPEPIEDFFWAYFILAGSLVSEGATLLVAFNSLRKGAKEKNMSLNEYILTSQDPSVNVVLMEDTAAVAGVAIAAACMGWSTFSHNPLADAFGSLLIGGLLASVASFIIYSNVNALVGRSINQESLDKINAELEADVMVRAIYDVKGIDMGNSLVRYKAEVDFDGRELTRAYLDKQDLNIILDEINKIENIDQVEQFLLKHGENIVDMLGAEIDRIERKLRKKHPEIRHVDLELL</sequence>
<dbReference type="FunCoup" id="A0A1W4X191">
    <property type="interactions" value="1664"/>
</dbReference>
<evidence type="ECO:0000256" key="2">
    <source>
        <dbReference type="ARBA" id="ARBA00004225"/>
    </source>
</evidence>
<evidence type="ECO:0000256" key="1">
    <source>
        <dbReference type="ARBA" id="ARBA00004123"/>
    </source>
</evidence>
<evidence type="ECO:0000256" key="15">
    <source>
        <dbReference type="ARBA" id="ARBA00023136"/>
    </source>
</evidence>
<dbReference type="Proteomes" id="UP000192223">
    <property type="component" value="Unplaced"/>
</dbReference>
<keyword evidence="10" id="KW-0864">Zinc transport</keyword>
<feature type="domain" description="Cation efflux protein transmembrane" evidence="24">
    <location>
        <begin position="302"/>
        <end position="511"/>
    </location>
</feature>
<dbReference type="Gene3D" id="1.20.1510.10">
    <property type="entry name" value="Cation efflux protein transmembrane domain"/>
    <property type="match status" value="1"/>
</dbReference>
<evidence type="ECO:0000256" key="16">
    <source>
        <dbReference type="ARBA" id="ARBA00023163"/>
    </source>
</evidence>
<evidence type="ECO:0000256" key="21">
    <source>
        <dbReference type="ARBA" id="ARBA00048349"/>
    </source>
</evidence>
<dbReference type="GO" id="GO:0006882">
    <property type="term" value="P:intracellular zinc ion homeostasis"/>
    <property type="evidence" value="ECO:0007669"/>
    <property type="project" value="TreeGrafter"/>
</dbReference>
<evidence type="ECO:0000256" key="7">
    <source>
        <dbReference type="ARBA" id="ARBA00022692"/>
    </source>
</evidence>
<dbReference type="CTD" id="36393"/>
<evidence type="ECO:0000256" key="23">
    <source>
        <dbReference type="SAM" id="Phobius"/>
    </source>
</evidence>
<dbReference type="SUPFAM" id="SSF46955">
    <property type="entry name" value="Putative DNA-binding domain"/>
    <property type="match status" value="1"/>
</dbReference>
<evidence type="ECO:0000256" key="8">
    <source>
        <dbReference type="ARBA" id="ARBA00022824"/>
    </source>
</evidence>
<dbReference type="InterPro" id="IPR058533">
    <property type="entry name" value="Cation_efflux_TM"/>
</dbReference>
<keyword evidence="25" id="KW-1185">Reference proteome</keyword>
<dbReference type="SUPFAM" id="SSF161111">
    <property type="entry name" value="Cation efflux protein transmembrane domain-like"/>
    <property type="match status" value="1"/>
</dbReference>
<evidence type="ECO:0000256" key="9">
    <source>
        <dbReference type="ARBA" id="ARBA00022833"/>
    </source>
</evidence>
<dbReference type="PANTHER" id="PTHR13414:SF9">
    <property type="entry name" value="PROTON-COUPLED ZINC ANTIPORTER SLC30A9, MITOCHONDRIAL"/>
    <property type="match status" value="1"/>
</dbReference>
<dbReference type="STRING" id="224129.A0A1W4X191"/>
<feature type="transmembrane region" description="Helical" evidence="23">
    <location>
        <begin position="403"/>
        <end position="425"/>
    </location>
</feature>
<feature type="transmembrane region" description="Helical" evidence="23">
    <location>
        <begin position="368"/>
        <end position="391"/>
    </location>
</feature>
<keyword evidence="8" id="KW-0256">Endoplasmic reticulum</keyword>
<evidence type="ECO:0000256" key="6">
    <source>
        <dbReference type="ARBA" id="ARBA00022449"/>
    </source>
</evidence>
<dbReference type="InterPro" id="IPR002524">
    <property type="entry name" value="Cation_efflux"/>
</dbReference>
<evidence type="ECO:0000256" key="22">
    <source>
        <dbReference type="SAM" id="MobiDB-lite"/>
    </source>
</evidence>
<evidence type="ECO:0000256" key="14">
    <source>
        <dbReference type="ARBA" id="ARBA00023128"/>
    </source>
</evidence>
<evidence type="ECO:0000256" key="17">
    <source>
        <dbReference type="ARBA" id="ARBA00023242"/>
    </source>
</evidence>
<dbReference type="GO" id="GO:0008324">
    <property type="term" value="F:monoatomic cation transmembrane transporter activity"/>
    <property type="evidence" value="ECO:0007669"/>
    <property type="project" value="InterPro"/>
</dbReference>
<evidence type="ECO:0000256" key="4">
    <source>
        <dbReference type="ARBA" id="ARBA00008873"/>
    </source>
</evidence>
<dbReference type="GO" id="GO:0031966">
    <property type="term" value="C:mitochondrial membrane"/>
    <property type="evidence" value="ECO:0007669"/>
    <property type="project" value="UniProtKB-SubCell"/>
</dbReference>
<accession>A0A1W4X191</accession>
<keyword evidence="11 23" id="KW-1133">Transmembrane helix</keyword>
<dbReference type="InterPro" id="IPR040177">
    <property type="entry name" value="SLC30A9"/>
</dbReference>
<evidence type="ECO:0000256" key="13">
    <source>
        <dbReference type="ARBA" id="ARBA00023065"/>
    </source>
</evidence>
<dbReference type="InParanoid" id="A0A1W4X191"/>
<name>A0A1W4X191_AGRPL</name>
<dbReference type="GO" id="GO:0015297">
    <property type="term" value="F:antiporter activity"/>
    <property type="evidence" value="ECO:0007669"/>
    <property type="project" value="UniProtKB-KW"/>
</dbReference>
<dbReference type="GO" id="GO:0005783">
    <property type="term" value="C:endoplasmic reticulum"/>
    <property type="evidence" value="ECO:0007669"/>
    <property type="project" value="UniProtKB-SubCell"/>
</dbReference>
<dbReference type="AlphaFoldDB" id="A0A1W4X191"/>
<evidence type="ECO:0000256" key="3">
    <source>
        <dbReference type="ARBA" id="ARBA00004240"/>
    </source>
</evidence>
<dbReference type="RefSeq" id="XP_018329901.1">
    <property type="nucleotide sequence ID" value="XM_018474399.2"/>
</dbReference>
<dbReference type="Gene3D" id="3.90.530.10">
    <property type="entry name" value="XPA C-terminal domain"/>
    <property type="match status" value="1"/>
</dbReference>
<dbReference type="NCBIfam" id="TIGR01297">
    <property type="entry name" value="CDF"/>
    <property type="match status" value="1"/>
</dbReference>
<evidence type="ECO:0000256" key="19">
    <source>
        <dbReference type="ARBA" id="ARBA00034845"/>
    </source>
</evidence>
<feature type="region of interest" description="Disordered" evidence="22">
    <location>
        <begin position="157"/>
        <end position="177"/>
    </location>
</feature>
<reference evidence="26" key="1">
    <citation type="submission" date="2025-08" db="UniProtKB">
        <authorList>
            <consortium name="RefSeq"/>
        </authorList>
    </citation>
    <scope>IDENTIFICATION</scope>
    <source>
        <tissue evidence="26">Entire body</tissue>
    </source>
</reference>
<dbReference type="Pfam" id="PF01545">
    <property type="entry name" value="Cation_efflux"/>
    <property type="match status" value="1"/>
</dbReference>
<keyword evidence="13" id="KW-0406">Ion transport</keyword>
<keyword evidence="6" id="KW-0050">Antiport</keyword>
<dbReference type="FunFam" id="1.20.1510.10:FF:000004">
    <property type="entry name" value="zinc transporter 9 isoform X1"/>
    <property type="match status" value="1"/>
</dbReference>
<comment type="catalytic activity">
    <reaction evidence="21">
        <text>Zn(2+)(in) + 2 H(+)(out) = Zn(2+)(out) + 2 H(+)(in)</text>
        <dbReference type="Rhea" id="RHEA:72627"/>
        <dbReference type="ChEBI" id="CHEBI:15378"/>
        <dbReference type="ChEBI" id="CHEBI:29105"/>
    </reaction>
</comment>
<evidence type="ECO:0000256" key="20">
    <source>
        <dbReference type="ARBA" id="ARBA00034922"/>
    </source>
</evidence>
<evidence type="ECO:0000313" key="26">
    <source>
        <dbReference type="RefSeq" id="XP_018329901.1"/>
    </source>
</evidence>
<organism evidence="25 26">
    <name type="scientific">Agrilus planipennis</name>
    <name type="common">Emerald ash borer</name>
    <name type="synonym">Agrilus marcopoli</name>
    <dbReference type="NCBI Taxonomy" id="224129"/>
    <lineage>
        <taxon>Eukaryota</taxon>
        <taxon>Metazoa</taxon>
        <taxon>Ecdysozoa</taxon>
        <taxon>Arthropoda</taxon>
        <taxon>Hexapoda</taxon>
        <taxon>Insecta</taxon>
        <taxon>Pterygota</taxon>
        <taxon>Neoptera</taxon>
        <taxon>Endopterygota</taxon>
        <taxon>Coleoptera</taxon>
        <taxon>Polyphaga</taxon>
        <taxon>Elateriformia</taxon>
        <taxon>Buprestoidea</taxon>
        <taxon>Buprestidae</taxon>
        <taxon>Agrilinae</taxon>
        <taxon>Agrilus</taxon>
    </lineage>
</organism>
<comment type="similarity">
    <text evidence="4">Belongs to the cation diffusion facilitator (CDF) transporter (TC 2.A.4) family. SLC30A subfamily.</text>
</comment>
<keyword evidence="12" id="KW-0805">Transcription regulation</keyword>
<feature type="transmembrane region" description="Helical" evidence="23">
    <location>
        <begin position="460"/>
        <end position="479"/>
    </location>
</feature>
<keyword evidence="5" id="KW-0813">Transport</keyword>
<evidence type="ECO:0000259" key="24">
    <source>
        <dbReference type="Pfam" id="PF01545"/>
    </source>
</evidence>
<feature type="transmembrane region" description="Helical" evidence="23">
    <location>
        <begin position="485"/>
        <end position="504"/>
    </location>
</feature>
<dbReference type="PANTHER" id="PTHR13414">
    <property type="entry name" value="HUEL-CATION TRANSPORTER"/>
    <property type="match status" value="1"/>
</dbReference>
<dbReference type="GO" id="GO:0005634">
    <property type="term" value="C:nucleus"/>
    <property type="evidence" value="ECO:0007669"/>
    <property type="project" value="UniProtKB-SubCell"/>
</dbReference>
<evidence type="ECO:0000256" key="18">
    <source>
        <dbReference type="ARBA" id="ARBA00033405"/>
    </source>
</evidence>
<feature type="transmembrane region" description="Helical" evidence="23">
    <location>
        <begin position="300"/>
        <end position="321"/>
    </location>
</feature>
<dbReference type="GeneID" id="108740184"/>
<dbReference type="InterPro" id="IPR027469">
    <property type="entry name" value="Cation_efflux_TMD_sf"/>
</dbReference>
<evidence type="ECO:0000256" key="11">
    <source>
        <dbReference type="ARBA" id="ARBA00022989"/>
    </source>
</evidence>
<proteinExistence type="inferred from homology"/>
<evidence type="ECO:0000256" key="5">
    <source>
        <dbReference type="ARBA" id="ARBA00022448"/>
    </source>
</evidence>
<dbReference type="InterPro" id="IPR037129">
    <property type="entry name" value="XPA_sf"/>
</dbReference>
<evidence type="ECO:0000256" key="12">
    <source>
        <dbReference type="ARBA" id="ARBA00023015"/>
    </source>
</evidence>
<dbReference type="InterPro" id="IPR009061">
    <property type="entry name" value="DNA-bd_dom_put_sf"/>
</dbReference>
<protein>
    <recommendedName>
        <fullName evidence="19">Proton-coupled zinc antiporter SLC30A9, mitochondrial</fullName>
    </recommendedName>
    <alternativeName>
        <fullName evidence="18">Solute carrier family 30 member 9</fullName>
    </alternativeName>
    <alternativeName>
        <fullName evidence="20">Zinc transporter 9</fullName>
    </alternativeName>
</protein>
<comment type="subcellular location">
    <subcellularLocation>
        <location evidence="3">Endoplasmic reticulum</location>
    </subcellularLocation>
    <subcellularLocation>
        <location evidence="2">Mitochondrion membrane</location>
        <topology evidence="2">Multi-pass membrane protein</topology>
    </subcellularLocation>
    <subcellularLocation>
        <location evidence="1">Nucleus</location>
    </subcellularLocation>
</comment>
<keyword evidence="9" id="KW-0862">Zinc</keyword>
<evidence type="ECO:0000313" key="25">
    <source>
        <dbReference type="Proteomes" id="UP000192223"/>
    </source>
</evidence>
<dbReference type="OrthoDB" id="435980at2759"/>
<dbReference type="GO" id="GO:0006829">
    <property type="term" value="P:zinc ion transport"/>
    <property type="evidence" value="ECO:0007669"/>
    <property type="project" value="UniProtKB-KW"/>
</dbReference>
<keyword evidence="15 23" id="KW-0472">Membrane</keyword>
<keyword evidence="14" id="KW-0496">Mitochondrion</keyword>
<keyword evidence="16" id="KW-0804">Transcription</keyword>
<keyword evidence="17" id="KW-0539">Nucleus</keyword>
<evidence type="ECO:0000256" key="10">
    <source>
        <dbReference type="ARBA" id="ARBA00022906"/>
    </source>
</evidence>